<gene>
    <name evidence="2" type="ORF">OA50_00091</name>
</gene>
<dbReference type="EMBL" id="JSUQ01000001">
    <property type="protein sequence ID" value="KHQ55057.1"/>
    <property type="molecule type" value="Genomic_DNA"/>
</dbReference>
<comment type="caution">
    <text evidence="2">The sequence shown here is derived from an EMBL/GenBank/DDBJ whole genome shotgun (WGS) entry which is preliminary data.</text>
</comment>
<dbReference type="Proteomes" id="UP000030960">
    <property type="component" value="Unassembled WGS sequence"/>
</dbReference>
<evidence type="ECO:0000313" key="2">
    <source>
        <dbReference type="EMBL" id="KHQ55057.1"/>
    </source>
</evidence>
<organism evidence="2 3">
    <name type="scientific">Mameliella alba</name>
    <dbReference type="NCBI Taxonomy" id="561184"/>
    <lineage>
        <taxon>Bacteria</taxon>
        <taxon>Pseudomonadati</taxon>
        <taxon>Pseudomonadota</taxon>
        <taxon>Alphaproteobacteria</taxon>
        <taxon>Rhodobacterales</taxon>
        <taxon>Roseobacteraceae</taxon>
        <taxon>Mameliella</taxon>
    </lineage>
</organism>
<name>A0A0B3S472_9RHOB</name>
<dbReference type="OrthoDB" id="9130422at2"/>
<dbReference type="AlphaFoldDB" id="A0A0B3S472"/>
<evidence type="ECO:0000313" key="3">
    <source>
        <dbReference type="Proteomes" id="UP000030960"/>
    </source>
</evidence>
<keyword evidence="3" id="KW-1185">Reference proteome</keyword>
<feature type="signal peptide" evidence="1">
    <location>
        <begin position="1"/>
        <end position="20"/>
    </location>
</feature>
<protein>
    <recommendedName>
        <fullName evidence="4">DUF4864 domain-containing protein</fullName>
    </recommendedName>
</protein>
<evidence type="ECO:0008006" key="4">
    <source>
        <dbReference type="Google" id="ProtNLM"/>
    </source>
</evidence>
<reference evidence="2 3" key="1">
    <citation type="submission" date="2014-10" db="EMBL/GenBank/DDBJ databases">
        <title>Genome sequence of Ponticoccus sp. strain UMTAT08 isolated from clonal culture of toxic dinoflagellate Alexandrium tamiyavanichii.</title>
        <authorList>
            <person name="Gan H.Y."/>
            <person name="Muhd D.-D."/>
            <person name="Mohd Noor M.E."/>
            <person name="Yeong Y.S."/>
            <person name="Usup G."/>
        </authorList>
    </citation>
    <scope>NUCLEOTIDE SEQUENCE [LARGE SCALE GENOMIC DNA]</scope>
    <source>
        <strain evidence="2 3">UMTAT08</strain>
    </source>
</reference>
<keyword evidence="1" id="KW-0732">Signal</keyword>
<dbReference type="Pfam" id="PF16156">
    <property type="entry name" value="DUF4864"/>
    <property type="match status" value="1"/>
</dbReference>
<accession>A0A0B3S472</accession>
<dbReference type="STRING" id="561184.SAMN05216376_10395"/>
<dbReference type="InterPro" id="IPR032347">
    <property type="entry name" value="DUF4864"/>
</dbReference>
<dbReference type="RefSeq" id="WP_043135996.1">
    <property type="nucleotide sequence ID" value="NZ_JSUQ01000001.1"/>
</dbReference>
<evidence type="ECO:0000256" key="1">
    <source>
        <dbReference type="SAM" id="SignalP"/>
    </source>
</evidence>
<feature type="chain" id="PRO_5002098861" description="DUF4864 domain-containing protein" evidence="1">
    <location>
        <begin position="21"/>
        <end position="138"/>
    </location>
</feature>
<proteinExistence type="predicted"/>
<sequence>MRTFLMGLAVAVSLAGAAPAQDALAPNPAIQGTIQGQIDAFLQDDFGAAFEFASPGIRNTFRTPQNFGAMVQKGYPMVWRPSDVEFGPLRERDGALWQQVLIRDEAGKSYIVEYRMQNVDGDWRISGVRVIPAPGVSA</sequence>